<keyword evidence="3" id="KW-1185">Reference proteome</keyword>
<dbReference type="Proteomes" id="UP001604336">
    <property type="component" value="Unassembled WGS sequence"/>
</dbReference>
<reference evidence="3" key="1">
    <citation type="submission" date="2024-07" db="EMBL/GenBank/DDBJ databases">
        <title>Two chromosome-level genome assemblies of Korean endemic species Abeliophyllum distichum and Forsythia ovata (Oleaceae).</title>
        <authorList>
            <person name="Jang H."/>
        </authorList>
    </citation>
    <scope>NUCLEOTIDE SEQUENCE [LARGE SCALE GENOMIC DNA]</scope>
</reference>
<gene>
    <name evidence="2" type="ORF">Adt_02935</name>
</gene>
<evidence type="ECO:0000313" key="3">
    <source>
        <dbReference type="Proteomes" id="UP001604336"/>
    </source>
</evidence>
<comment type="caution">
    <text evidence="2">The sequence shown here is derived from an EMBL/GenBank/DDBJ whole genome shotgun (WGS) entry which is preliminary data.</text>
</comment>
<feature type="region of interest" description="Disordered" evidence="1">
    <location>
        <begin position="1"/>
        <end position="31"/>
    </location>
</feature>
<sequence>MSHDKMDRATSSRKRKSSAGLMREQQKSGPEIISASINNLVSWGHEEEDRCASSSADIPSISKCIRIVRSLPGIMRGSQLYFYVVQYMQNQQNHALFADMDTPKKKFGLLQFLFDRFS</sequence>
<name>A0ABD1VXB0_9LAMI</name>
<protein>
    <submittedName>
        <fullName evidence="2">Uncharacterized protein</fullName>
    </submittedName>
</protein>
<accession>A0ABD1VXB0</accession>
<evidence type="ECO:0000313" key="2">
    <source>
        <dbReference type="EMBL" id="KAL2541957.1"/>
    </source>
</evidence>
<organism evidence="2 3">
    <name type="scientific">Abeliophyllum distichum</name>
    <dbReference type="NCBI Taxonomy" id="126358"/>
    <lineage>
        <taxon>Eukaryota</taxon>
        <taxon>Viridiplantae</taxon>
        <taxon>Streptophyta</taxon>
        <taxon>Embryophyta</taxon>
        <taxon>Tracheophyta</taxon>
        <taxon>Spermatophyta</taxon>
        <taxon>Magnoliopsida</taxon>
        <taxon>eudicotyledons</taxon>
        <taxon>Gunneridae</taxon>
        <taxon>Pentapetalae</taxon>
        <taxon>asterids</taxon>
        <taxon>lamiids</taxon>
        <taxon>Lamiales</taxon>
        <taxon>Oleaceae</taxon>
        <taxon>Forsythieae</taxon>
        <taxon>Abeliophyllum</taxon>
    </lineage>
</organism>
<dbReference type="EMBL" id="JBFOLK010000001">
    <property type="protein sequence ID" value="KAL2541957.1"/>
    <property type="molecule type" value="Genomic_DNA"/>
</dbReference>
<evidence type="ECO:0000256" key="1">
    <source>
        <dbReference type="SAM" id="MobiDB-lite"/>
    </source>
</evidence>
<proteinExistence type="predicted"/>
<dbReference type="AlphaFoldDB" id="A0ABD1VXB0"/>
<feature type="compositionally biased region" description="Basic and acidic residues" evidence="1">
    <location>
        <begin position="1"/>
        <end position="10"/>
    </location>
</feature>